<keyword evidence="6" id="KW-0479">Metal-binding</keyword>
<keyword evidence="12" id="KW-1015">Disulfide bond</keyword>
<keyword evidence="5" id="KW-0812">Transmembrane</keyword>
<evidence type="ECO:0000256" key="5">
    <source>
        <dbReference type="ARBA" id="ARBA00022692"/>
    </source>
</evidence>
<protein>
    <recommendedName>
        <fullName evidence="14">Peptide O-xylosyltransferase</fullName>
    </recommendedName>
</protein>
<evidence type="ECO:0000256" key="4">
    <source>
        <dbReference type="ARBA" id="ARBA00022679"/>
    </source>
</evidence>
<dbReference type="Proteomes" id="UP000619761">
    <property type="component" value="Unassembled WGS sequence"/>
</dbReference>
<evidence type="ECO:0000256" key="8">
    <source>
        <dbReference type="ARBA" id="ARBA00022968"/>
    </source>
</evidence>
<dbReference type="Pfam" id="PF02485">
    <property type="entry name" value="Branch"/>
    <property type="match status" value="1"/>
</dbReference>
<dbReference type="EMBL" id="BMYZ01000001">
    <property type="protein sequence ID" value="GGY62925.1"/>
    <property type="molecule type" value="Genomic_DNA"/>
</dbReference>
<keyword evidence="4" id="KW-0808">Transferase</keyword>
<evidence type="ECO:0000256" key="2">
    <source>
        <dbReference type="ARBA" id="ARBA00004648"/>
    </source>
</evidence>
<evidence type="ECO:0000256" key="13">
    <source>
        <dbReference type="ARBA" id="ARBA00023180"/>
    </source>
</evidence>
<dbReference type="InterPro" id="IPR043538">
    <property type="entry name" value="XYLT"/>
</dbReference>
<keyword evidence="16" id="KW-1185">Reference proteome</keyword>
<evidence type="ECO:0000256" key="3">
    <source>
        <dbReference type="ARBA" id="ARBA00022676"/>
    </source>
</evidence>
<keyword evidence="11" id="KW-0472">Membrane</keyword>
<evidence type="ECO:0000256" key="7">
    <source>
        <dbReference type="ARBA" id="ARBA00022824"/>
    </source>
</evidence>
<keyword evidence="7" id="KW-0256">Endoplasmic reticulum</keyword>
<evidence type="ECO:0000256" key="14">
    <source>
        <dbReference type="ARBA" id="ARBA00042865"/>
    </source>
</evidence>
<sequence>MSDKKIIYLLLLSKIFIKKKLLKKVDFFGGSQWWALRTISLKKIISFVEKNPNFSNFFKDALIPDELFFQTALVNICENNTTAIKPKIVYLSWDKANDLSPKTFLIKDIAEISSASTEKLFARKFDQTLDQQVMDEIDRNLKKLLSE</sequence>
<evidence type="ECO:0000256" key="6">
    <source>
        <dbReference type="ARBA" id="ARBA00022723"/>
    </source>
</evidence>
<keyword evidence="3" id="KW-0328">Glycosyltransferase</keyword>
<name>A0ABQ3ANI8_9GAMM</name>
<keyword evidence="10" id="KW-0333">Golgi apparatus</keyword>
<keyword evidence="13" id="KW-0325">Glycoprotein</keyword>
<gene>
    <name evidence="15" type="ORF">GCM10011613_03110</name>
</gene>
<organism evidence="15 16">
    <name type="scientific">Cellvibrio zantedeschiae</name>
    <dbReference type="NCBI Taxonomy" id="1237077"/>
    <lineage>
        <taxon>Bacteria</taxon>
        <taxon>Pseudomonadati</taxon>
        <taxon>Pseudomonadota</taxon>
        <taxon>Gammaproteobacteria</taxon>
        <taxon>Cellvibrionales</taxon>
        <taxon>Cellvibrionaceae</taxon>
        <taxon>Cellvibrio</taxon>
    </lineage>
</organism>
<keyword evidence="9" id="KW-1133">Transmembrane helix</keyword>
<evidence type="ECO:0000313" key="15">
    <source>
        <dbReference type="EMBL" id="GGY62925.1"/>
    </source>
</evidence>
<evidence type="ECO:0000256" key="1">
    <source>
        <dbReference type="ARBA" id="ARBA00004323"/>
    </source>
</evidence>
<accession>A0ABQ3ANI8</accession>
<keyword evidence="8" id="KW-0735">Signal-anchor</keyword>
<dbReference type="PANTHER" id="PTHR46025:SF3">
    <property type="entry name" value="XYLOSYLTRANSFERASE OXT"/>
    <property type="match status" value="1"/>
</dbReference>
<evidence type="ECO:0000256" key="9">
    <source>
        <dbReference type="ARBA" id="ARBA00022989"/>
    </source>
</evidence>
<evidence type="ECO:0000313" key="16">
    <source>
        <dbReference type="Proteomes" id="UP000619761"/>
    </source>
</evidence>
<comment type="caution">
    <text evidence="15">The sequence shown here is derived from an EMBL/GenBank/DDBJ whole genome shotgun (WGS) entry which is preliminary data.</text>
</comment>
<dbReference type="PANTHER" id="PTHR46025">
    <property type="entry name" value="XYLOSYLTRANSFERASE OXT"/>
    <property type="match status" value="1"/>
</dbReference>
<dbReference type="InterPro" id="IPR003406">
    <property type="entry name" value="Glyco_trans_14"/>
</dbReference>
<evidence type="ECO:0000256" key="11">
    <source>
        <dbReference type="ARBA" id="ARBA00023136"/>
    </source>
</evidence>
<evidence type="ECO:0000256" key="10">
    <source>
        <dbReference type="ARBA" id="ARBA00023034"/>
    </source>
</evidence>
<comment type="subcellular location">
    <subcellularLocation>
        <location evidence="2">Endoplasmic reticulum membrane</location>
        <topology evidence="2">Single-pass type II membrane protein</topology>
    </subcellularLocation>
    <subcellularLocation>
        <location evidence="1">Golgi apparatus membrane</location>
        <topology evidence="1">Single-pass type II membrane protein</topology>
    </subcellularLocation>
</comment>
<reference evidence="16" key="1">
    <citation type="journal article" date="2019" name="Int. J. Syst. Evol. Microbiol.">
        <title>The Global Catalogue of Microorganisms (GCM) 10K type strain sequencing project: providing services to taxonomists for standard genome sequencing and annotation.</title>
        <authorList>
            <consortium name="The Broad Institute Genomics Platform"/>
            <consortium name="The Broad Institute Genome Sequencing Center for Infectious Disease"/>
            <person name="Wu L."/>
            <person name="Ma J."/>
        </authorList>
    </citation>
    <scope>NUCLEOTIDE SEQUENCE [LARGE SCALE GENOMIC DNA]</scope>
    <source>
        <strain evidence="16">KCTC 32239</strain>
    </source>
</reference>
<evidence type="ECO:0000256" key="12">
    <source>
        <dbReference type="ARBA" id="ARBA00023157"/>
    </source>
</evidence>
<proteinExistence type="predicted"/>